<dbReference type="OrthoDB" id="332228at2"/>
<dbReference type="EMBL" id="CP039690">
    <property type="protein sequence ID" value="QCI63993.1"/>
    <property type="molecule type" value="Genomic_DNA"/>
</dbReference>
<dbReference type="NCBIfam" id="NF041374">
    <property type="entry name" value="GDCCVxC"/>
    <property type="match status" value="1"/>
</dbReference>
<dbReference type="InterPro" id="IPR047677">
    <property type="entry name" value="GDCCVxC"/>
</dbReference>
<protein>
    <submittedName>
        <fullName evidence="1">Uncharacterized protein</fullName>
    </submittedName>
</protein>
<reference evidence="1 2" key="1">
    <citation type="submission" date="2019-04" db="EMBL/GenBank/DDBJ databases">
        <title>Phreatobacter aquaticus sp. nov.</title>
        <authorList>
            <person name="Choi A."/>
        </authorList>
    </citation>
    <scope>NUCLEOTIDE SEQUENCE [LARGE SCALE GENOMIC DNA]</scope>
    <source>
        <strain evidence="1 2">KCTC 52518</strain>
    </source>
</reference>
<dbReference type="Proteomes" id="UP000298781">
    <property type="component" value="Chromosome"/>
</dbReference>
<evidence type="ECO:0000313" key="1">
    <source>
        <dbReference type="EMBL" id="QCI63993.1"/>
    </source>
</evidence>
<dbReference type="AlphaFoldDB" id="A0A4D7AYW9"/>
<evidence type="ECO:0000313" key="2">
    <source>
        <dbReference type="Proteomes" id="UP000298781"/>
    </source>
</evidence>
<proteinExistence type="predicted"/>
<dbReference type="KEGG" id="pstg:E8M01_06875"/>
<sequence>MARHKPQLTSILTCPDCGHRAAESMPIDACQFFYECKACRTLLKPKPGDCCVFCSYGDVPCPPIQEARAGGQADPCCGGGGHG</sequence>
<name>A0A4D7AYW9_9HYPH</name>
<dbReference type="RefSeq" id="WP_136959449.1">
    <property type="nucleotide sequence ID" value="NZ_CP039690.1"/>
</dbReference>
<accession>A0A4D7AYW9</accession>
<organism evidence="1 2">
    <name type="scientific">Phreatobacter stygius</name>
    <dbReference type="NCBI Taxonomy" id="1940610"/>
    <lineage>
        <taxon>Bacteria</taxon>
        <taxon>Pseudomonadati</taxon>
        <taxon>Pseudomonadota</taxon>
        <taxon>Alphaproteobacteria</taxon>
        <taxon>Hyphomicrobiales</taxon>
        <taxon>Phreatobacteraceae</taxon>
        <taxon>Phreatobacter</taxon>
    </lineage>
</organism>
<gene>
    <name evidence="1" type="ORF">E8M01_06875</name>
</gene>
<keyword evidence="2" id="KW-1185">Reference proteome</keyword>